<keyword evidence="5" id="KW-0411">Iron-sulfur</keyword>
<evidence type="ECO:0000256" key="3">
    <source>
        <dbReference type="ARBA" id="ARBA00023002"/>
    </source>
</evidence>
<protein>
    <submittedName>
        <fullName evidence="7">Rieske 2Fe-2S domain-containing protein</fullName>
    </submittedName>
</protein>
<dbReference type="InterPro" id="IPR017941">
    <property type="entry name" value="Rieske_2Fe-2S"/>
</dbReference>
<dbReference type="Gene3D" id="3.90.380.10">
    <property type="entry name" value="Naphthalene 1,2-dioxygenase Alpha Subunit, Chain A, domain 1"/>
    <property type="match status" value="1"/>
</dbReference>
<gene>
    <name evidence="7" type="ORF">GFK26_15015</name>
</gene>
<evidence type="ECO:0000256" key="5">
    <source>
        <dbReference type="ARBA" id="ARBA00023014"/>
    </source>
</evidence>
<dbReference type="RefSeq" id="WP_153282624.1">
    <property type="nucleotide sequence ID" value="NZ_CP045644.1"/>
</dbReference>
<dbReference type="GO" id="GO:0051537">
    <property type="term" value="F:2 iron, 2 sulfur cluster binding"/>
    <property type="evidence" value="ECO:0007669"/>
    <property type="project" value="UniProtKB-KW"/>
</dbReference>
<dbReference type="GO" id="GO:0046872">
    <property type="term" value="F:metal ion binding"/>
    <property type="evidence" value="ECO:0007669"/>
    <property type="project" value="UniProtKB-KW"/>
</dbReference>
<dbReference type="PANTHER" id="PTHR21266:SF60">
    <property type="entry name" value="3-KETOSTEROID-9-ALPHA-MONOOXYGENASE, OXYGENASE COMPONENT"/>
    <property type="match status" value="1"/>
</dbReference>
<accession>A0A5Q0M301</accession>
<evidence type="ECO:0000256" key="1">
    <source>
        <dbReference type="ARBA" id="ARBA00022714"/>
    </source>
</evidence>
<dbReference type="PROSITE" id="PS51296">
    <property type="entry name" value="RIESKE"/>
    <property type="match status" value="1"/>
</dbReference>
<keyword evidence="4" id="KW-0408">Iron</keyword>
<dbReference type="Pfam" id="PF19112">
    <property type="entry name" value="VanA_C"/>
    <property type="match status" value="1"/>
</dbReference>
<dbReference type="Gene3D" id="2.102.10.10">
    <property type="entry name" value="Rieske [2Fe-2S] iron-sulphur domain"/>
    <property type="match status" value="1"/>
</dbReference>
<dbReference type="GO" id="GO:0016491">
    <property type="term" value="F:oxidoreductase activity"/>
    <property type="evidence" value="ECO:0007669"/>
    <property type="project" value="UniProtKB-KW"/>
</dbReference>
<evidence type="ECO:0000256" key="4">
    <source>
        <dbReference type="ARBA" id="ARBA00023004"/>
    </source>
</evidence>
<dbReference type="Proteomes" id="UP000326780">
    <property type="component" value="Chromosome"/>
</dbReference>
<dbReference type="CDD" id="cd08878">
    <property type="entry name" value="RHO_alpha_C_DMO-like"/>
    <property type="match status" value="1"/>
</dbReference>
<keyword evidence="2" id="KW-0479">Metal-binding</keyword>
<dbReference type="SUPFAM" id="SSF55961">
    <property type="entry name" value="Bet v1-like"/>
    <property type="match status" value="1"/>
</dbReference>
<evidence type="ECO:0000256" key="2">
    <source>
        <dbReference type="ARBA" id="ARBA00022723"/>
    </source>
</evidence>
<evidence type="ECO:0000259" key="6">
    <source>
        <dbReference type="PROSITE" id="PS51296"/>
    </source>
</evidence>
<dbReference type="Pfam" id="PF00355">
    <property type="entry name" value="Rieske"/>
    <property type="match status" value="1"/>
</dbReference>
<evidence type="ECO:0000313" key="8">
    <source>
        <dbReference type="Proteomes" id="UP000326780"/>
    </source>
</evidence>
<reference evidence="7 8" key="1">
    <citation type="submission" date="2019-10" db="EMBL/GenBank/DDBJ databases">
        <title>Complete genome sequence of Variovorax paradoxus 5C-2.</title>
        <authorList>
            <person name="Gogoleva N.E."/>
            <person name="Balkin A.S."/>
        </authorList>
    </citation>
    <scope>NUCLEOTIDE SEQUENCE [LARGE SCALE GENOMIC DNA]</scope>
    <source>
        <strain evidence="7 8">5C-2</strain>
    </source>
</reference>
<dbReference type="SUPFAM" id="SSF50022">
    <property type="entry name" value="ISP domain"/>
    <property type="match status" value="1"/>
</dbReference>
<sequence>MWIRNCWYVIAWEHEVPAEGMFTRRVLNDPILVYRTSEGGLVAMQDRCCHRQAPLSRGRREGDCVRCGYHGLKFDAGGVCVEAPGLARIPVKARVRTYPVVSHNKWIFVWMGDPALADRALLPDNFSCDHPDWLYKPGYVHYDTPYLLVCDNLLDFSHLSYVHESTLGGSTAIAQAIPTIEPIPRGIRVTRHVPDVPPSPFWQSFQRFDRNVDRYFIYDFVLPGTLLMRSGGAPVGQAEGGLRGGVQLHSCQTLTPETETTTHYFFQQSHRSSIDDPAVTDTIYRGLVSAFEEDRETITAQHLNIDPEVPMLLLGMDQALVRYRRLLQQEFERERSAPSPVREAA</sequence>
<keyword evidence="1" id="KW-0001">2Fe-2S</keyword>
<proteinExistence type="predicted"/>
<name>A0A5Q0M301_VARPD</name>
<dbReference type="AlphaFoldDB" id="A0A5Q0M301"/>
<organism evidence="7 8">
    <name type="scientific">Variovorax paradoxus</name>
    <dbReference type="NCBI Taxonomy" id="34073"/>
    <lineage>
        <taxon>Bacteria</taxon>
        <taxon>Pseudomonadati</taxon>
        <taxon>Pseudomonadota</taxon>
        <taxon>Betaproteobacteria</taxon>
        <taxon>Burkholderiales</taxon>
        <taxon>Comamonadaceae</taxon>
        <taxon>Variovorax</taxon>
    </lineage>
</organism>
<evidence type="ECO:0000313" key="7">
    <source>
        <dbReference type="EMBL" id="QFZ83971.1"/>
    </source>
</evidence>
<keyword evidence="3" id="KW-0560">Oxidoreductase</keyword>
<feature type="domain" description="Rieske" evidence="6">
    <location>
        <begin position="7"/>
        <end position="109"/>
    </location>
</feature>
<dbReference type="EMBL" id="CP045644">
    <property type="protein sequence ID" value="QFZ83971.1"/>
    <property type="molecule type" value="Genomic_DNA"/>
</dbReference>
<dbReference type="InterPro" id="IPR036922">
    <property type="entry name" value="Rieske_2Fe-2S_sf"/>
</dbReference>
<dbReference type="PANTHER" id="PTHR21266">
    <property type="entry name" value="IRON-SULFUR DOMAIN CONTAINING PROTEIN"/>
    <property type="match status" value="1"/>
</dbReference>
<dbReference type="InterPro" id="IPR044043">
    <property type="entry name" value="VanA_C_cat"/>
</dbReference>
<dbReference type="InterPro" id="IPR050584">
    <property type="entry name" value="Cholesterol_7-desaturase"/>
</dbReference>